<comment type="caution">
    <text evidence="1">The sequence shown here is derived from an EMBL/GenBank/DDBJ whole genome shotgun (WGS) entry which is preliminary data.</text>
</comment>
<keyword evidence="2" id="KW-1185">Reference proteome</keyword>
<gene>
    <name evidence="1" type="ORF">J1N35_014235</name>
</gene>
<evidence type="ECO:0000313" key="1">
    <source>
        <dbReference type="EMBL" id="KAH1097314.1"/>
    </source>
</evidence>
<dbReference type="AlphaFoldDB" id="A0A9D3VW09"/>
<dbReference type="EMBL" id="JAIQCV010000005">
    <property type="protein sequence ID" value="KAH1097314.1"/>
    <property type="molecule type" value="Genomic_DNA"/>
</dbReference>
<dbReference type="Proteomes" id="UP000828251">
    <property type="component" value="Unassembled WGS sequence"/>
</dbReference>
<sequence length="261" mass="30308">MEKTSFALWKRLETLYVTKSLANHLMLKQHLFTFYINEYELLGDQISQFITLLNGLKNVEVKIDNEDQAMVTNSNKKDTIGVNLADESTDDFLLVSTSNSSELTFEWILDSRCYFLMYPNREWFSITVQLKVELCAWETIHPVRMHDGKIRTLLDVRINIKSSGVKVFRGALILLKGKRTNSFYILESSTMTSEIERPLFTTESKSTYLEWRQLGHKREKGMTVSLKRGFLLDSVQDRPLVGFDKDGAMRFRVNVEIVRVV</sequence>
<proteinExistence type="predicted"/>
<name>A0A9D3VW09_9ROSI</name>
<organism evidence="1 2">
    <name type="scientific">Gossypium stocksii</name>
    <dbReference type="NCBI Taxonomy" id="47602"/>
    <lineage>
        <taxon>Eukaryota</taxon>
        <taxon>Viridiplantae</taxon>
        <taxon>Streptophyta</taxon>
        <taxon>Embryophyta</taxon>
        <taxon>Tracheophyta</taxon>
        <taxon>Spermatophyta</taxon>
        <taxon>Magnoliopsida</taxon>
        <taxon>eudicotyledons</taxon>
        <taxon>Gunneridae</taxon>
        <taxon>Pentapetalae</taxon>
        <taxon>rosids</taxon>
        <taxon>malvids</taxon>
        <taxon>Malvales</taxon>
        <taxon>Malvaceae</taxon>
        <taxon>Malvoideae</taxon>
        <taxon>Gossypium</taxon>
    </lineage>
</organism>
<protein>
    <submittedName>
        <fullName evidence="1">Uncharacterized protein</fullName>
    </submittedName>
</protein>
<evidence type="ECO:0000313" key="2">
    <source>
        <dbReference type="Proteomes" id="UP000828251"/>
    </source>
</evidence>
<reference evidence="1 2" key="1">
    <citation type="journal article" date="2021" name="Plant Biotechnol. J.">
        <title>Multi-omics assisted identification of the key and species-specific regulatory components of drought-tolerant mechanisms in Gossypium stocksii.</title>
        <authorList>
            <person name="Yu D."/>
            <person name="Ke L."/>
            <person name="Zhang D."/>
            <person name="Wu Y."/>
            <person name="Sun Y."/>
            <person name="Mei J."/>
            <person name="Sun J."/>
            <person name="Sun Y."/>
        </authorList>
    </citation>
    <scope>NUCLEOTIDE SEQUENCE [LARGE SCALE GENOMIC DNA]</scope>
    <source>
        <strain evidence="2">cv. E1</strain>
        <tissue evidence="1">Leaf</tissue>
    </source>
</reference>
<dbReference type="Pfam" id="PF14223">
    <property type="entry name" value="Retrotran_gag_2"/>
    <property type="match status" value="1"/>
</dbReference>
<accession>A0A9D3VW09</accession>